<dbReference type="CDD" id="cd16018">
    <property type="entry name" value="Enpp"/>
    <property type="match status" value="1"/>
</dbReference>
<dbReference type="EMBL" id="JAKIJS010000001">
    <property type="protein sequence ID" value="MCF6136626.1"/>
    <property type="molecule type" value="Genomic_DNA"/>
</dbReference>
<dbReference type="SUPFAM" id="SSF53649">
    <property type="entry name" value="Alkaline phosphatase-like"/>
    <property type="match status" value="1"/>
</dbReference>
<dbReference type="Gene3D" id="3.40.720.10">
    <property type="entry name" value="Alkaline Phosphatase, subunit A"/>
    <property type="match status" value="1"/>
</dbReference>
<name>A0ABS9GY77_9BACL</name>
<evidence type="ECO:0000313" key="1">
    <source>
        <dbReference type="EMBL" id="MCF6136626.1"/>
    </source>
</evidence>
<dbReference type="Proteomes" id="UP001649381">
    <property type="component" value="Unassembled WGS sequence"/>
</dbReference>
<reference evidence="1 2" key="1">
    <citation type="submission" date="2022-01" db="EMBL/GenBank/DDBJ databases">
        <title>Alkalihalobacillus sp. EGI L200015, a novel bacterium isolated from a salt lake sediment.</title>
        <authorList>
            <person name="Gao L."/>
            <person name="Fang B.-Z."/>
            <person name="Li W.-J."/>
        </authorList>
    </citation>
    <scope>NUCLEOTIDE SEQUENCE [LARGE SCALE GENOMIC DNA]</scope>
    <source>
        <strain evidence="1 2">KCTC 12718</strain>
    </source>
</reference>
<dbReference type="InterPro" id="IPR017850">
    <property type="entry name" value="Alkaline_phosphatase_core_sf"/>
</dbReference>
<dbReference type="PANTHER" id="PTHR10151">
    <property type="entry name" value="ECTONUCLEOTIDE PYROPHOSPHATASE/PHOSPHODIESTERASE"/>
    <property type="match status" value="1"/>
</dbReference>
<comment type="caution">
    <text evidence="1">The sequence shown here is derived from an EMBL/GenBank/DDBJ whole genome shotgun (WGS) entry which is preliminary data.</text>
</comment>
<evidence type="ECO:0000313" key="2">
    <source>
        <dbReference type="Proteomes" id="UP001649381"/>
    </source>
</evidence>
<gene>
    <name evidence="1" type="ORF">L2716_02710</name>
</gene>
<dbReference type="RefSeq" id="WP_236331545.1">
    <property type="nucleotide sequence ID" value="NZ_JAKIJS010000001.1"/>
</dbReference>
<proteinExistence type="predicted"/>
<protein>
    <submittedName>
        <fullName evidence="1">Ectonucleotide pyrophosphatase/phosphodiesterase</fullName>
    </submittedName>
</protein>
<sequence length="440" mass="49624">MNKQAILICVDGLGGHYLEDPKVRIPNIRSLMNKGAYVTRLKTTFPSVTWTANTSAVTGCHPNKHGVIGNSVFDFEKGKTSHHWGDQLGSKEDLIHVSTLYDQVAVHGGNIASICWPVTRGATNIHFNIPEHYDQSLFEEYASPSFWNELQAFLPVERYAEWSADFSKGHMQDWLTKEITKYVIQHKETNLIMAHFLLIDSLLHKHGNKSPEVYWAIEYIDQLIGDILACLRVEDKIDDVDILLYSDHGHVDVHSNFYSNRFLKEHELNAEYKAVSNDGCLYIYALNETHSNIEKVASIFESLSLVKDVIPKHSFGKLGLPTNQLNDRKHTPELIVELEDGYLSKDDIEVKATIGPSTYQSTHGYSPDHPLLKGFMVGAGPSFKKGKLIDEAHIVDIAPTMAQLLDIQLPAFDGKVLNQLLHPACMEERGYSTWKTMNLV</sequence>
<dbReference type="Pfam" id="PF01663">
    <property type="entry name" value="Phosphodiest"/>
    <property type="match status" value="1"/>
</dbReference>
<accession>A0ABS9GY77</accession>
<dbReference type="InterPro" id="IPR002591">
    <property type="entry name" value="Phosphodiest/P_Trfase"/>
</dbReference>
<keyword evidence="2" id="KW-1185">Reference proteome</keyword>
<dbReference type="PANTHER" id="PTHR10151:SF120">
    <property type="entry name" value="BIS(5'-ADENOSYL)-TRIPHOSPHATASE"/>
    <property type="match status" value="1"/>
</dbReference>
<organism evidence="1 2">
    <name type="scientific">Pseudalkalibacillus berkeleyi</name>
    <dbReference type="NCBI Taxonomy" id="1069813"/>
    <lineage>
        <taxon>Bacteria</taxon>
        <taxon>Bacillati</taxon>
        <taxon>Bacillota</taxon>
        <taxon>Bacilli</taxon>
        <taxon>Bacillales</taxon>
        <taxon>Fictibacillaceae</taxon>
        <taxon>Pseudalkalibacillus</taxon>
    </lineage>
</organism>